<feature type="disulfide bond" evidence="10">
    <location>
        <begin position="213"/>
        <end position="222"/>
    </location>
</feature>
<keyword evidence="2 10" id="KW-0245">EGF-like domain</keyword>
<dbReference type="GO" id="GO:0005112">
    <property type="term" value="F:Notch binding"/>
    <property type="evidence" value="ECO:0007669"/>
    <property type="project" value="TreeGrafter"/>
</dbReference>
<dbReference type="PROSITE" id="PS50026">
    <property type="entry name" value="EGF_3"/>
    <property type="match status" value="1"/>
</dbReference>
<evidence type="ECO:0000256" key="9">
    <source>
        <dbReference type="ARBA" id="ARBA00023180"/>
    </source>
</evidence>
<proteinExistence type="predicted"/>
<gene>
    <name evidence="12" type="ORF">PLEPLA_LOCUS20533</name>
</gene>
<dbReference type="GO" id="GO:0005509">
    <property type="term" value="F:calcium ion binding"/>
    <property type="evidence" value="ECO:0007669"/>
    <property type="project" value="InterPro"/>
</dbReference>
<organism evidence="12 13">
    <name type="scientific">Pleuronectes platessa</name>
    <name type="common">European plaice</name>
    <dbReference type="NCBI Taxonomy" id="8262"/>
    <lineage>
        <taxon>Eukaryota</taxon>
        <taxon>Metazoa</taxon>
        <taxon>Chordata</taxon>
        <taxon>Craniata</taxon>
        <taxon>Vertebrata</taxon>
        <taxon>Euteleostomi</taxon>
        <taxon>Actinopterygii</taxon>
        <taxon>Neopterygii</taxon>
        <taxon>Teleostei</taxon>
        <taxon>Neoteleostei</taxon>
        <taxon>Acanthomorphata</taxon>
        <taxon>Carangaria</taxon>
        <taxon>Pleuronectiformes</taxon>
        <taxon>Pleuronectoidei</taxon>
        <taxon>Pleuronectidae</taxon>
        <taxon>Pleuronectes</taxon>
    </lineage>
</organism>
<evidence type="ECO:0000313" key="12">
    <source>
        <dbReference type="EMBL" id="CAB1432451.1"/>
    </source>
</evidence>
<keyword evidence="6" id="KW-1133">Transmembrane helix</keyword>
<evidence type="ECO:0000313" key="13">
    <source>
        <dbReference type="Proteomes" id="UP001153269"/>
    </source>
</evidence>
<keyword evidence="4" id="KW-0732">Signal</keyword>
<dbReference type="GO" id="GO:0016020">
    <property type="term" value="C:membrane"/>
    <property type="evidence" value="ECO:0007669"/>
    <property type="project" value="UniProtKB-SubCell"/>
</dbReference>
<name>A0A9N7YP78_PLEPL</name>
<dbReference type="Proteomes" id="UP001153269">
    <property type="component" value="Unassembled WGS sequence"/>
</dbReference>
<dbReference type="Pfam" id="PF21700">
    <property type="entry name" value="EGF_DL_JAG"/>
    <property type="match status" value="1"/>
</dbReference>
<comment type="caution">
    <text evidence="10">Lacks conserved residue(s) required for the propagation of feature annotation.</text>
</comment>
<reference evidence="12" key="1">
    <citation type="submission" date="2020-03" db="EMBL/GenBank/DDBJ databases">
        <authorList>
            <person name="Weist P."/>
        </authorList>
    </citation>
    <scope>NUCLEOTIDE SEQUENCE</scope>
</reference>
<dbReference type="SMART" id="SM00179">
    <property type="entry name" value="EGF_CA"/>
    <property type="match status" value="1"/>
</dbReference>
<keyword evidence="8 10" id="KW-1015">Disulfide bond</keyword>
<evidence type="ECO:0000256" key="7">
    <source>
        <dbReference type="ARBA" id="ARBA00023136"/>
    </source>
</evidence>
<dbReference type="PANTHER" id="PTHR24044:SF488">
    <property type="entry name" value="NEUROGENIC LOCUS PROTEIN DELTA"/>
    <property type="match status" value="1"/>
</dbReference>
<dbReference type="Gene3D" id="2.10.25.10">
    <property type="entry name" value="Laminin"/>
    <property type="match status" value="2"/>
</dbReference>
<dbReference type="EMBL" id="CADEAL010001446">
    <property type="protein sequence ID" value="CAB1432451.1"/>
    <property type="molecule type" value="Genomic_DNA"/>
</dbReference>
<feature type="domain" description="EGF-like" evidence="11">
    <location>
        <begin position="186"/>
        <end position="223"/>
    </location>
</feature>
<dbReference type="Pfam" id="PF00053">
    <property type="entry name" value="EGF_laminin"/>
    <property type="match status" value="1"/>
</dbReference>
<evidence type="ECO:0000259" key="11">
    <source>
        <dbReference type="PROSITE" id="PS50026"/>
    </source>
</evidence>
<evidence type="ECO:0000256" key="8">
    <source>
        <dbReference type="ARBA" id="ARBA00023157"/>
    </source>
</evidence>
<dbReference type="InterPro" id="IPR000742">
    <property type="entry name" value="EGF"/>
</dbReference>
<evidence type="ECO:0000256" key="2">
    <source>
        <dbReference type="ARBA" id="ARBA00022536"/>
    </source>
</evidence>
<evidence type="ECO:0000256" key="1">
    <source>
        <dbReference type="ARBA" id="ARBA00004479"/>
    </source>
</evidence>
<sequence length="237" mass="26023">MQQLNGSLAADETPIPSTAPVVIQELMCFPPRVSLFSSEDFLEHMLHDVLQLKVLEVLPTRRWEERVALGRCTVLQSRPKLQRLGHTAPVPHKDTKQRYSLGITMHLTAVVLILVVAGIAKGWDCRGCNTENGFCEKPGKCRCKPGWQGDNCDRCLLFPGCLHGTCERAWQCVCAEGWVGSLCDQDTRLCSSRPCVGNATCIETGEGGYLCICPPGYAGESCHLKTGACLTNGYQRL</sequence>
<dbReference type="SMART" id="SM00181">
    <property type="entry name" value="EGF"/>
    <property type="match status" value="3"/>
</dbReference>
<evidence type="ECO:0000256" key="6">
    <source>
        <dbReference type="ARBA" id="ARBA00022989"/>
    </source>
</evidence>
<dbReference type="InterPro" id="IPR002049">
    <property type="entry name" value="LE_dom"/>
</dbReference>
<keyword evidence="7" id="KW-0472">Membrane</keyword>
<evidence type="ECO:0000256" key="10">
    <source>
        <dbReference type="PROSITE-ProRule" id="PRU00076"/>
    </source>
</evidence>
<keyword evidence="13" id="KW-1185">Reference proteome</keyword>
<dbReference type="FunFam" id="2.10.25.10:FF:000018">
    <property type="entry name" value="Delta-like 1"/>
    <property type="match status" value="1"/>
</dbReference>
<dbReference type="CDD" id="cd00055">
    <property type="entry name" value="EGF_Lam"/>
    <property type="match status" value="1"/>
</dbReference>
<dbReference type="PROSITE" id="PS01186">
    <property type="entry name" value="EGF_2"/>
    <property type="match status" value="2"/>
</dbReference>
<protein>
    <recommendedName>
        <fullName evidence="11">EGF-like domain-containing protein</fullName>
    </recommendedName>
</protein>
<dbReference type="FunFam" id="2.10.25.10:FF:000173">
    <property type="entry name" value="Neurogenic locus notch protein 2"/>
    <property type="match status" value="1"/>
</dbReference>
<evidence type="ECO:0000256" key="4">
    <source>
        <dbReference type="ARBA" id="ARBA00022729"/>
    </source>
</evidence>
<dbReference type="InterPro" id="IPR050906">
    <property type="entry name" value="Notch_signaling"/>
</dbReference>
<evidence type="ECO:0000256" key="5">
    <source>
        <dbReference type="ARBA" id="ARBA00022737"/>
    </source>
</evidence>
<accession>A0A9N7YP78</accession>
<keyword evidence="9" id="KW-0325">Glycoprotein</keyword>
<dbReference type="Pfam" id="PF00008">
    <property type="entry name" value="EGF"/>
    <property type="match status" value="1"/>
</dbReference>
<keyword evidence="3" id="KW-0812">Transmembrane</keyword>
<comment type="caution">
    <text evidence="12">The sequence shown here is derived from an EMBL/GenBank/DDBJ whole genome shotgun (WGS) entry which is preliminary data.</text>
</comment>
<dbReference type="InterPro" id="IPR001881">
    <property type="entry name" value="EGF-like_Ca-bd_dom"/>
</dbReference>
<dbReference type="CDD" id="cd00054">
    <property type="entry name" value="EGF_CA"/>
    <property type="match status" value="1"/>
</dbReference>
<dbReference type="PANTHER" id="PTHR24044">
    <property type="entry name" value="NOTCH LIGAND FAMILY MEMBER"/>
    <property type="match status" value="1"/>
</dbReference>
<dbReference type="SUPFAM" id="SSF57196">
    <property type="entry name" value="EGF/Laminin"/>
    <property type="match status" value="1"/>
</dbReference>
<keyword evidence="5" id="KW-0677">Repeat</keyword>
<dbReference type="PROSITE" id="PS00022">
    <property type="entry name" value="EGF_1"/>
    <property type="match status" value="2"/>
</dbReference>
<evidence type="ECO:0000256" key="3">
    <source>
        <dbReference type="ARBA" id="ARBA00022692"/>
    </source>
</evidence>
<dbReference type="AlphaFoldDB" id="A0A9N7YP78"/>
<comment type="subcellular location">
    <subcellularLocation>
        <location evidence="1">Membrane</location>
        <topology evidence="1">Single-pass type I membrane protein</topology>
    </subcellularLocation>
</comment>